<dbReference type="NCBIfam" id="TIGR04183">
    <property type="entry name" value="Por_Secre_tail"/>
    <property type="match status" value="1"/>
</dbReference>
<keyword evidence="15" id="KW-1185">Reference proteome</keyword>
<dbReference type="Pfam" id="PF01433">
    <property type="entry name" value="Peptidase_M1"/>
    <property type="match status" value="1"/>
</dbReference>
<dbReference type="SUPFAM" id="SSF63737">
    <property type="entry name" value="Leukotriene A4 hydrolase N-terminal domain"/>
    <property type="match status" value="1"/>
</dbReference>
<evidence type="ECO:0000313" key="14">
    <source>
        <dbReference type="EMBL" id="MFC5411210.1"/>
    </source>
</evidence>
<protein>
    <recommendedName>
        <fullName evidence="5">Aminopeptidase N</fullName>
        <ecNumber evidence="4">3.4.11.2</ecNumber>
    </recommendedName>
</protein>
<dbReference type="Gene3D" id="1.10.390.10">
    <property type="entry name" value="Neutral Protease Domain 2"/>
    <property type="match status" value="1"/>
</dbReference>
<evidence type="ECO:0000256" key="11">
    <source>
        <dbReference type="ARBA" id="ARBA00023049"/>
    </source>
</evidence>
<evidence type="ECO:0000256" key="8">
    <source>
        <dbReference type="ARBA" id="ARBA00022723"/>
    </source>
</evidence>
<dbReference type="EC" id="3.4.11.2" evidence="4"/>
<comment type="cofactor">
    <cofactor evidence="2">
        <name>Zn(2+)</name>
        <dbReference type="ChEBI" id="CHEBI:29105"/>
    </cofactor>
</comment>
<dbReference type="EMBL" id="JBHSMA010000005">
    <property type="protein sequence ID" value="MFC5411210.1"/>
    <property type="molecule type" value="Genomic_DNA"/>
</dbReference>
<sequence length="674" mass="75434">MKTGRAAHLRPKPVLLVILLLTSWMSRGQLPDDGVAACQHTRLKYFGSLPNANRAARIQYPGDATIDITYYKLELTITATPHYLRGAVTIGFLAVNEGLSRFYLDLADAMTVDSVKTGVQKLVFSQQNNQLTITPAQPPGKNQGLMVTVYYQGKPDPTGMGSFVFGTHGSQNQPVIWSLSEPYGARDWFPCKDTPADKADSSDVWITAPKQFVSVSNGKLEGTTDNPDDTRTYRWRNRYPIANYLISVAMSNYVLYEQLYRPAVGDPMPVTHYLYPEALSDNLRRTLDETTSMLTVFTDYFGPYPFLKEKYGHAQFGWGGGMEHQTISSMGAFNTDIIAHELAHQWFGDKITCRSWEHIWLNEGFASYAEILYRQVKSGPSVFSPYLNSYMLLARRARGTLYVEDITNANNIFDSNRTYYKGAMVLHMLRGIVGDQKFREILRTYAASEFAYGTATTEDFAAIASNVYGQSLDYFFKQWVYGENYPTYRVKWSSGAIAGLNNMYQIQLKVEQTTNTTNPTFFTMPVPVKVLTTGGDGDTLITVFNNSANQTFELTVKGKPEDVQIDPDNWILKQVEITEIITAVAEPVPTTQLTVLPNPIREQLTAQLEVANLFTGRISLTNSAGQELLTTADRSFAAGRHTLSWPVVNLPAGQYYLTLVAGENRVTKTVLITK</sequence>
<dbReference type="InterPro" id="IPR014782">
    <property type="entry name" value="Peptidase_M1_dom"/>
</dbReference>
<dbReference type="RefSeq" id="WP_379847836.1">
    <property type="nucleotide sequence ID" value="NZ_JBHSMA010000005.1"/>
</dbReference>
<feature type="domain" description="Peptidase M1 membrane alanine aminopeptidase" evidence="12">
    <location>
        <begin position="334"/>
        <end position="479"/>
    </location>
</feature>
<accession>A0ABW0IFP5</accession>
<dbReference type="CDD" id="cd09603">
    <property type="entry name" value="M1_APN_like"/>
    <property type="match status" value="1"/>
</dbReference>
<dbReference type="InterPro" id="IPR027268">
    <property type="entry name" value="Peptidase_M4/M1_CTD_sf"/>
</dbReference>
<evidence type="ECO:0000256" key="2">
    <source>
        <dbReference type="ARBA" id="ARBA00001947"/>
    </source>
</evidence>
<keyword evidence="7" id="KW-0645">Protease</keyword>
<evidence type="ECO:0000256" key="6">
    <source>
        <dbReference type="ARBA" id="ARBA00022438"/>
    </source>
</evidence>
<dbReference type="InterPro" id="IPR042097">
    <property type="entry name" value="Aminopeptidase_N-like_N_sf"/>
</dbReference>
<evidence type="ECO:0000313" key="15">
    <source>
        <dbReference type="Proteomes" id="UP001596106"/>
    </source>
</evidence>
<dbReference type="InterPro" id="IPR026444">
    <property type="entry name" value="Secre_tail"/>
</dbReference>
<keyword evidence="9" id="KW-0378">Hydrolase</keyword>
<keyword evidence="11" id="KW-0482">Metalloprotease</keyword>
<gene>
    <name evidence="14" type="ORF">ACFPMF_17950</name>
</gene>
<dbReference type="InterPro" id="IPR045357">
    <property type="entry name" value="Aminopeptidase_N-like_N"/>
</dbReference>
<dbReference type="PANTHER" id="PTHR11533">
    <property type="entry name" value="PROTEASE M1 ZINC METALLOPROTEASE"/>
    <property type="match status" value="1"/>
</dbReference>
<reference evidence="15" key="1">
    <citation type="journal article" date="2019" name="Int. J. Syst. Evol. Microbiol.">
        <title>The Global Catalogue of Microorganisms (GCM) 10K type strain sequencing project: providing services to taxonomists for standard genome sequencing and annotation.</title>
        <authorList>
            <consortium name="The Broad Institute Genomics Platform"/>
            <consortium name="The Broad Institute Genome Sequencing Center for Infectious Disease"/>
            <person name="Wu L."/>
            <person name="Ma J."/>
        </authorList>
    </citation>
    <scope>NUCLEOTIDE SEQUENCE [LARGE SCALE GENOMIC DNA]</scope>
    <source>
        <strain evidence="15">CCUG 55250</strain>
    </source>
</reference>
<dbReference type="Gene3D" id="2.60.40.1730">
    <property type="entry name" value="tricorn interacting facor f3 domain"/>
    <property type="match status" value="1"/>
</dbReference>
<comment type="caution">
    <text evidence="14">The sequence shown here is derived from an EMBL/GenBank/DDBJ whole genome shotgun (WGS) entry which is preliminary data.</text>
</comment>
<dbReference type="Proteomes" id="UP001596106">
    <property type="component" value="Unassembled WGS sequence"/>
</dbReference>
<comment type="similarity">
    <text evidence="3">Belongs to the peptidase M1 family.</text>
</comment>
<dbReference type="PRINTS" id="PR00756">
    <property type="entry name" value="ALADIPTASE"/>
</dbReference>
<dbReference type="Pfam" id="PF17900">
    <property type="entry name" value="Peptidase_M1_N"/>
    <property type="match status" value="1"/>
</dbReference>
<comment type="catalytic activity">
    <reaction evidence="1">
        <text>Release of an N-terminal amino acid, Xaa-|-Yaa- from a peptide, amide or arylamide. Xaa is preferably Ala, but may be most amino acids including Pro (slow action). When a terminal hydrophobic residue is followed by a prolyl residue, the two may be released as an intact Xaa-Pro dipeptide.</text>
        <dbReference type="EC" id="3.4.11.2"/>
    </reaction>
</comment>
<dbReference type="InterPro" id="IPR001930">
    <property type="entry name" value="Peptidase_M1"/>
</dbReference>
<proteinExistence type="inferred from homology"/>
<evidence type="ECO:0000256" key="9">
    <source>
        <dbReference type="ARBA" id="ARBA00022801"/>
    </source>
</evidence>
<dbReference type="SUPFAM" id="SSF55486">
    <property type="entry name" value="Metalloproteases ('zincins'), catalytic domain"/>
    <property type="match status" value="1"/>
</dbReference>
<evidence type="ECO:0000256" key="5">
    <source>
        <dbReference type="ARBA" id="ARBA00015611"/>
    </source>
</evidence>
<name>A0ABW0IFP5_9BACT</name>
<dbReference type="PANTHER" id="PTHR11533:SF174">
    <property type="entry name" value="PUROMYCIN-SENSITIVE AMINOPEPTIDASE-RELATED"/>
    <property type="match status" value="1"/>
</dbReference>
<evidence type="ECO:0000259" key="13">
    <source>
        <dbReference type="Pfam" id="PF17900"/>
    </source>
</evidence>
<keyword evidence="6 14" id="KW-0031">Aminopeptidase</keyword>
<dbReference type="InterPro" id="IPR050344">
    <property type="entry name" value="Peptidase_M1_aminopeptidases"/>
</dbReference>
<evidence type="ECO:0000256" key="10">
    <source>
        <dbReference type="ARBA" id="ARBA00022833"/>
    </source>
</evidence>
<organism evidence="14 15">
    <name type="scientific">Larkinella bovis</name>
    <dbReference type="NCBI Taxonomy" id="683041"/>
    <lineage>
        <taxon>Bacteria</taxon>
        <taxon>Pseudomonadati</taxon>
        <taxon>Bacteroidota</taxon>
        <taxon>Cytophagia</taxon>
        <taxon>Cytophagales</taxon>
        <taxon>Spirosomataceae</taxon>
        <taxon>Larkinella</taxon>
    </lineage>
</organism>
<dbReference type="GO" id="GO:0004177">
    <property type="term" value="F:aminopeptidase activity"/>
    <property type="evidence" value="ECO:0007669"/>
    <property type="project" value="UniProtKB-KW"/>
</dbReference>
<feature type="domain" description="Aminopeptidase N-like N-terminal" evidence="13">
    <location>
        <begin position="70"/>
        <end position="245"/>
    </location>
</feature>
<evidence type="ECO:0000256" key="4">
    <source>
        <dbReference type="ARBA" id="ARBA00012564"/>
    </source>
</evidence>
<evidence type="ECO:0000256" key="7">
    <source>
        <dbReference type="ARBA" id="ARBA00022670"/>
    </source>
</evidence>
<evidence type="ECO:0000256" key="3">
    <source>
        <dbReference type="ARBA" id="ARBA00010136"/>
    </source>
</evidence>
<evidence type="ECO:0000256" key="1">
    <source>
        <dbReference type="ARBA" id="ARBA00000098"/>
    </source>
</evidence>
<keyword evidence="10" id="KW-0862">Zinc</keyword>
<keyword evidence="8" id="KW-0479">Metal-binding</keyword>
<evidence type="ECO:0000259" key="12">
    <source>
        <dbReference type="Pfam" id="PF01433"/>
    </source>
</evidence>